<evidence type="ECO:0000256" key="1">
    <source>
        <dbReference type="ARBA" id="ARBA00004496"/>
    </source>
</evidence>
<evidence type="ECO:0000256" key="2">
    <source>
        <dbReference type="ARBA" id="ARBA00007663"/>
    </source>
</evidence>
<dbReference type="InterPro" id="IPR010923">
    <property type="entry name" value="T(6)A37_SUA5"/>
</dbReference>
<dbReference type="PANTHER" id="PTHR17490:SF16">
    <property type="entry name" value="THREONYLCARBAMOYL-AMP SYNTHASE"/>
    <property type="match status" value="1"/>
</dbReference>
<dbReference type="EMBL" id="VSSQ01000643">
    <property type="protein sequence ID" value="MPL99054.1"/>
    <property type="molecule type" value="Genomic_DNA"/>
</dbReference>
<dbReference type="InterPro" id="IPR017945">
    <property type="entry name" value="DHBP_synth_RibB-like_a/b_dom"/>
</dbReference>
<comment type="caution">
    <text evidence="14">The sequence shown here is derived from an EMBL/GenBank/DDBJ whole genome shotgun (WGS) entry which is preliminary data.</text>
</comment>
<sequence length="340" mass="35700">MSFPRILAVDPWNPDPKVIGEAAELLRGGRLVAFPTETVYGLGANGLDPAAAAKIYAAKGRPSDNPLILHFSSPGDAESAVIVNERARRLMDLFWPGPLTLVLPSRGTVPPEVTAGLDTVAVRMPSHPVALALIAAAGLPVAAPSANTSGRPSPTDAPAVASDLGDRVDLVLDGGPTSVGLESTVLDLTGKDMVLLRPGGCPVEEIESRTGEQVLRSGGNVRRSPGTRYRHYAPAVPLLLHDRAGTRQKALAFGGPIAWLGMDGPEILFAPGEADGELSLRFSTPENYARALFHALRFLESSGASVIVAQRPGTDAGIALALRDRLERASSEEKKNSPEK</sequence>
<dbReference type="Pfam" id="PF03481">
    <property type="entry name" value="Sua5_C"/>
    <property type="match status" value="1"/>
</dbReference>
<dbReference type="EC" id="2.7.7.87" evidence="3"/>
<dbReference type="InterPro" id="IPR038385">
    <property type="entry name" value="Sua5/YwlC_C"/>
</dbReference>
<dbReference type="GO" id="GO:0000049">
    <property type="term" value="F:tRNA binding"/>
    <property type="evidence" value="ECO:0007669"/>
    <property type="project" value="TreeGrafter"/>
</dbReference>
<comment type="catalytic activity">
    <reaction evidence="12">
        <text>L-threonine + hydrogencarbonate + ATP = L-threonylcarbamoyladenylate + diphosphate + H2O</text>
        <dbReference type="Rhea" id="RHEA:36407"/>
        <dbReference type="ChEBI" id="CHEBI:15377"/>
        <dbReference type="ChEBI" id="CHEBI:17544"/>
        <dbReference type="ChEBI" id="CHEBI:30616"/>
        <dbReference type="ChEBI" id="CHEBI:33019"/>
        <dbReference type="ChEBI" id="CHEBI:57926"/>
        <dbReference type="ChEBI" id="CHEBI:73682"/>
        <dbReference type="EC" id="2.7.7.87"/>
    </reaction>
</comment>
<organism evidence="14">
    <name type="scientific">bioreactor metagenome</name>
    <dbReference type="NCBI Taxonomy" id="1076179"/>
    <lineage>
        <taxon>unclassified sequences</taxon>
        <taxon>metagenomes</taxon>
        <taxon>ecological metagenomes</taxon>
    </lineage>
</organism>
<dbReference type="Pfam" id="PF01300">
    <property type="entry name" value="Sua5_yciO_yrdC"/>
    <property type="match status" value="1"/>
</dbReference>
<evidence type="ECO:0000259" key="13">
    <source>
        <dbReference type="PROSITE" id="PS51163"/>
    </source>
</evidence>
<evidence type="ECO:0000256" key="9">
    <source>
        <dbReference type="ARBA" id="ARBA00022741"/>
    </source>
</evidence>
<dbReference type="PROSITE" id="PS51163">
    <property type="entry name" value="YRDC"/>
    <property type="match status" value="1"/>
</dbReference>
<dbReference type="InterPro" id="IPR005145">
    <property type="entry name" value="Sua5_C"/>
</dbReference>
<dbReference type="GO" id="GO:0005737">
    <property type="term" value="C:cytoplasm"/>
    <property type="evidence" value="ECO:0007669"/>
    <property type="project" value="UniProtKB-SubCell"/>
</dbReference>
<dbReference type="Gene3D" id="3.40.50.11030">
    <property type="entry name" value="Threonylcarbamoyl-AMP synthase, C-terminal domain"/>
    <property type="match status" value="1"/>
</dbReference>
<keyword evidence="10" id="KW-0067">ATP-binding</keyword>
<dbReference type="GO" id="GO:0003725">
    <property type="term" value="F:double-stranded RNA binding"/>
    <property type="evidence" value="ECO:0007669"/>
    <property type="project" value="InterPro"/>
</dbReference>
<keyword evidence="9" id="KW-0547">Nucleotide-binding</keyword>
<feature type="domain" description="YrdC-like" evidence="13">
    <location>
        <begin position="16"/>
        <end position="201"/>
    </location>
</feature>
<evidence type="ECO:0000256" key="5">
    <source>
        <dbReference type="ARBA" id="ARBA00022490"/>
    </source>
</evidence>
<keyword evidence="8 14" id="KW-0548">Nucleotidyltransferase</keyword>
<evidence type="ECO:0000256" key="6">
    <source>
        <dbReference type="ARBA" id="ARBA00022679"/>
    </source>
</evidence>
<evidence type="ECO:0000256" key="7">
    <source>
        <dbReference type="ARBA" id="ARBA00022694"/>
    </source>
</evidence>
<dbReference type="InterPro" id="IPR006070">
    <property type="entry name" value="Sua5-like_dom"/>
</dbReference>
<dbReference type="FunFam" id="3.90.870.10:FF:000009">
    <property type="entry name" value="Threonylcarbamoyl-AMP synthase, putative"/>
    <property type="match status" value="1"/>
</dbReference>
<evidence type="ECO:0000256" key="10">
    <source>
        <dbReference type="ARBA" id="ARBA00022840"/>
    </source>
</evidence>
<dbReference type="InterPro" id="IPR050156">
    <property type="entry name" value="TC-AMP_synthase_SUA5"/>
</dbReference>
<dbReference type="GO" id="GO:0005524">
    <property type="term" value="F:ATP binding"/>
    <property type="evidence" value="ECO:0007669"/>
    <property type="project" value="UniProtKB-KW"/>
</dbReference>
<dbReference type="PANTHER" id="PTHR17490">
    <property type="entry name" value="SUA5"/>
    <property type="match status" value="1"/>
</dbReference>
<protein>
    <recommendedName>
        <fullName evidence="4">Threonylcarbamoyl-AMP synthase</fullName>
        <ecNumber evidence="3">2.7.7.87</ecNumber>
    </recommendedName>
    <alternativeName>
        <fullName evidence="11">L-threonylcarbamoyladenylate synthase</fullName>
    </alternativeName>
</protein>
<gene>
    <name evidence="14" type="primary">ywlC_10</name>
    <name evidence="14" type="ORF">SDC9_45268</name>
</gene>
<dbReference type="GO" id="GO:0006450">
    <property type="term" value="P:regulation of translational fidelity"/>
    <property type="evidence" value="ECO:0007669"/>
    <property type="project" value="TreeGrafter"/>
</dbReference>
<comment type="subcellular location">
    <subcellularLocation>
        <location evidence="1">Cytoplasm</location>
    </subcellularLocation>
</comment>
<evidence type="ECO:0000256" key="4">
    <source>
        <dbReference type="ARBA" id="ARBA00015492"/>
    </source>
</evidence>
<comment type="similarity">
    <text evidence="2">Belongs to the SUA5 family.</text>
</comment>
<dbReference type="PIRSF" id="PIRSF004930">
    <property type="entry name" value="Tln_factor_SUA5"/>
    <property type="match status" value="1"/>
</dbReference>
<dbReference type="GO" id="GO:0061710">
    <property type="term" value="F:L-threonylcarbamoyladenylate synthase"/>
    <property type="evidence" value="ECO:0007669"/>
    <property type="project" value="UniProtKB-EC"/>
</dbReference>
<evidence type="ECO:0000256" key="8">
    <source>
        <dbReference type="ARBA" id="ARBA00022695"/>
    </source>
</evidence>
<evidence type="ECO:0000256" key="11">
    <source>
        <dbReference type="ARBA" id="ARBA00029774"/>
    </source>
</evidence>
<evidence type="ECO:0000256" key="12">
    <source>
        <dbReference type="ARBA" id="ARBA00048366"/>
    </source>
</evidence>
<dbReference type="AlphaFoldDB" id="A0A644W5J7"/>
<evidence type="ECO:0000313" key="14">
    <source>
        <dbReference type="EMBL" id="MPL99054.1"/>
    </source>
</evidence>
<keyword evidence="5" id="KW-0963">Cytoplasm</keyword>
<dbReference type="SUPFAM" id="SSF55821">
    <property type="entry name" value="YrdC/RibB"/>
    <property type="match status" value="1"/>
</dbReference>
<proteinExistence type="inferred from homology"/>
<keyword evidence="6 14" id="KW-0808">Transferase</keyword>
<name>A0A644W5J7_9ZZZZ</name>
<reference evidence="14" key="1">
    <citation type="submission" date="2019-08" db="EMBL/GenBank/DDBJ databases">
        <authorList>
            <person name="Kucharzyk K."/>
            <person name="Murdoch R.W."/>
            <person name="Higgins S."/>
            <person name="Loffler F."/>
        </authorList>
    </citation>
    <scope>NUCLEOTIDE SEQUENCE</scope>
</reference>
<keyword evidence="7" id="KW-0819">tRNA processing</keyword>
<dbReference type="Gene3D" id="3.90.870.10">
    <property type="entry name" value="DHBP synthase"/>
    <property type="match status" value="1"/>
</dbReference>
<dbReference type="NCBIfam" id="TIGR00057">
    <property type="entry name" value="L-threonylcarbamoyladenylate synthase"/>
    <property type="match status" value="1"/>
</dbReference>
<evidence type="ECO:0000256" key="3">
    <source>
        <dbReference type="ARBA" id="ARBA00012584"/>
    </source>
</evidence>
<accession>A0A644W5J7</accession>
<dbReference type="GO" id="GO:0008033">
    <property type="term" value="P:tRNA processing"/>
    <property type="evidence" value="ECO:0007669"/>
    <property type="project" value="UniProtKB-KW"/>
</dbReference>